<dbReference type="SMART" id="SM00563">
    <property type="entry name" value="PlsC"/>
    <property type="match status" value="1"/>
</dbReference>
<evidence type="ECO:0000256" key="4">
    <source>
        <dbReference type="ARBA" id="ARBA00023098"/>
    </source>
</evidence>
<organism evidence="8 9">
    <name type="scientific">Algoriphagus kandeliae</name>
    <dbReference type="NCBI Taxonomy" id="2562278"/>
    <lineage>
        <taxon>Bacteria</taxon>
        <taxon>Pseudomonadati</taxon>
        <taxon>Bacteroidota</taxon>
        <taxon>Cytophagia</taxon>
        <taxon>Cytophagales</taxon>
        <taxon>Cyclobacteriaceae</taxon>
        <taxon>Algoriphagus</taxon>
    </lineage>
</organism>
<keyword evidence="9" id="KW-1185">Reference proteome</keyword>
<evidence type="ECO:0000256" key="3">
    <source>
        <dbReference type="ARBA" id="ARBA00022679"/>
    </source>
</evidence>
<protein>
    <submittedName>
        <fullName evidence="8">1-acyl-sn-glycerol-3-phosphate acyltransferase</fullName>
    </submittedName>
</protein>
<dbReference type="PANTHER" id="PTHR10434:SF64">
    <property type="entry name" value="1-ACYL-SN-GLYCEROL-3-PHOSPHATE ACYLTRANSFERASE-RELATED"/>
    <property type="match status" value="1"/>
</dbReference>
<dbReference type="GO" id="GO:0003841">
    <property type="term" value="F:1-acylglycerol-3-phosphate O-acyltransferase activity"/>
    <property type="evidence" value="ECO:0007669"/>
    <property type="project" value="TreeGrafter"/>
</dbReference>
<dbReference type="EMBL" id="SPSB01000004">
    <property type="protein sequence ID" value="TFV93726.1"/>
    <property type="molecule type" value="Genomic_DNA"/>
</dbReference>
<keyword evidence="6" id="KW-0812">Transmembrane</keyword>
<comment type="caution">
    <text evidence="8">The sequence shown here is derived from an EMBL/GenBank/DDBJ whole genome shotgun (WGS) entry which is preliminary data.</text>
</comment>
<comment type="pathway">
    <text evidence="1">Lipid metabolism.</text>
</comment>
<dbReference type="Proteomes" id="UP000297647">
    <property type="component" value="Unassembled WGS sequence"/>
</dbReference>
<evidence type="ECO:0000313" key="8">
    <source>
        <dbReference type="EMBL" id="TFV93726.1"/>
    </source>
</evidence>
<accession>A0A4Y9QRK5</accession>
<keyword evidence="6" id="KW-0472">Membrane</keyword>
<name>A0A4Y9QRK5_9BACT</name>
<evidence type="ECO:0000259" key="7">
    <source>
        <dbReference type="SMART" id="SM00563"/>
    </source>
</evidence>
<keyword evidence="2" id="KW-0444">Lipid biosynthesis</keyword>
<sequence>MKFFQAIYTIYSALLFISLMLVLGLFMVIPMMISEKGDRISFFFIRAWAGIWSFLTGIRYEIQGLEFIDRKQPYIFIFNHRSFIDAPVIPMAIPQELRALGKKELSKIPFFGWVVGKFAIWVDRTSPESRKESLAKLITILSKGKSVVVAPEGTRNDTSETLLPFHKGAFRLSIETKIPIMPMAVIGADRIMKRGSLLLRPGKIRIYFSQAMHPPVSSDSAVLDFTDQCRNRLEAMVLAHEEE</sequence>
<dbReference type="InterPro" id="IPR002123">
    <property type="entry name" value="Plipid/glycerol_acylTrfase"/>
</dbReference>
<evidence type="ECO:0000313" key="9">
    <source>
        <dbReference type="Proteomes" id="UP000297647"/>
    </source>
</evidence>
<feature type="domain" description="Phospholipid/glycerol acyltransferase" evidence="7">
    <location>
        <begin position="74"/>
        <end position="188"/>
    </location>
</feature>
<evidence type="ECO:0000256" key="1">
    <source>
        <dbReference type="ARBA" id="ARBA00005189"/>
    </source>
</evidence>
<dbReference type="CDD" id="cd07989">
    <property type="entry name" value="LPLAT_AGPAT-like"/>
    <property type="match status" value="1"/>
</dbReference>
<keyword evidence="4" id="KW-0443">Lipid metabolism</keyword>
<dbReference type="Pfam" id="PF01553">
    <property type="entry name" value="Acyltransferase"/>
    <property type="match status" value="1"/>
</dbReference>
<dbReference type="OrthoDB" id="9803035at2"/>
<dbReference type="SUPFAM" id="SSF69593">
    <property type="entry name" value="Glycerol-3-phosphate (1)-acyltransferase"/>
    <property type="match status" value="1"/>
</dbReference>
<evidence type="ECO:0000256" key="2">
    <source>
        <dbReference type="ARBA" id="ARBA00022516"/>
    </source>
</evidence>
<dbReference type="PANTHER" id="PTHR10434">
    <property type="entry name" value="1-ACYL-SN-GLYCEROL-3-PHOSPHATE ACYLTRANSFERASE"/>
    <property type="match status" value="1"/>
</dbReference>
<reference evidence="8 9" key="1">
    <citation type="submission" date="2019-03" db="EMBL/GenBank/DDBJ databases">
        <title>Algoriphagus sp. nov, a new strain isolated from root system soil of mangrove plant Kandelia.</title>
        <authorList>
            <person name="Yin Q."/>
            <person name="Wang K."/>
            <person name="Song Z."/>
        </authorList>
    </citation>
    <scope>NUCLEOTIDE SEQUENCE [LARGE SCALE GENOMIC DNA]</scope>
    <source>
        <strain evidence="8 9">XY-J91</strain>
    </source>
</reference>
<dbReference type="GO" id="GO:0006654">
    <property type="term" value="P:phosphatidic acid biosynthetic process"/>
    <property type="evidence" value="ECO:0007669"/>
    <property type="project" value="TreeGrafter"/>
</dbReference>
<dbReference type="AlphaFoldDB" id="A0A4Y9QRK5"/>
<gene>
    <name evidence="8" type="ORF">E4S40_12605</name>
</gene>
<evidence type="ECO:0000256" key="5">
    <source>
        <dbReference type="ARBA" id="ARBA00023315"/>
    </source>
</evidence>
<evidence type="ECO:0000256" key="6">
    <source>
        <dbReference type="SAM" id="Phobius"/>
    </source>
</evidence>
<keyword evidence="5 8" id="KW-0012">Acyltransferase</keyword>
<proteinExistence type="predicted"/>
<keyword evidence="6" id="KW-1133">Transmembrane helix</keyword>
<keyword evidence="3 8" id="KW-0808">Transferase</keyword>
<feature type="transmembrane region" description="Helical" evidence="6">
    <location>
        <begin position="6"/>
        <end position="28"/>
    </location>
</feature>